<dbReference type="PANTHER" id="PTHR24220:SF86">
    <property type="entry name" value="ABC TRANSPORTER ABCH.1"/>
    <property type="match status" value="1"/>
</dbReference>
<evidence type="ECO:0000256" key="2">
    <source>
        <dbReference type="ARBA" id="ARBA00022448"/>
    </source>
</evidence>
<feature type="transmembrane region" description="Helical" evidence="13">
    <location>
        <begin position="512"/>
        <end position="536"/>
    </location>
</feature>
<dbReference type="PROSITE" id="PS00211">
    <property type="entry name" value="ABC_TRANSPORTER_1"/>
    <property type="match status" value="1"/>
</dbReference>
<dbReference type="InterPro" id="IPR025857">
    <property type="entry name" value="MacB_PCD"/>
</dbReference>
<dbReference type="RefSeq" id="WP_289469801.1">
    <property type="nucleotide sequence ID" value="NZ_JAUCMM010000003.1"/>
</dbReference>
<dbReference type="GO" id="GO:0005524">
    <property type="term" value="F:ATP binding"/>
    <property type="evidence" value="ECO:0007669"/>
    <property type="project" value="UniProtKB-KW"/>
</dbReference>
<dbReference type="SUPFAM" id="SSF52540">
    <property type="entry name" value="P-loop containing nucleoside triphosphate hydrolases"/>
    <property type="match status" value="1"/>
</dbReference>
<evidence type="ECO:0000256" key="13">
    <source>
        <dbReference type="SAM" id="Phobius"/>
    </source>
</evidence>
<feature type="domain" description="ABC transporter" evidence="14">
    <location>
        <begin position="4"/>
        <end position="241"/>
    </location>
</feature>
<keyword evidence="3" id="KW-1003">Cell membrane</keyword>
<dbReference type="Pfam" id="PF00005">
    <property type="entry name" value="ABC_tran"/>
    <property type="match status" value="1"/>
</dbReference>
<dbReference type="Pfam" id="PF02687">
    <property type="entry name" value="FtsX"/>
    <property type="match status" value="1"/>
</dbReference>
<evidence type="ECO:0000256" key="1">
    <source>
        <dbReference type="ARBA" id="ARBA00004429"/>
    </source>
</evidence>
<dbReference type="PROSITE" id="PS50893">
    <property type="entry name" value="ABC_TRANSPORTER_2"/>
    <property type="match status" value="1"/>
</dbReference>
<reference evidence="15 16" key="1">
    <citation type="submission" date="2023-06" db="EMBL/GenBank/DDBJ databases">
        <authorList>
            <person name="Feng G."/>
            <person name="Li J."/>
            <person name="Zhu H."/>
        </authorList>
    </citation>
    <scope>NUCLEOTIDE SEQUENCE [LARGE SCALE GENOMIC DNA]</scope>
    <source>
        <strain evidence="15 16">RHCJP20</strain>
    </source>
</reference>
<comment type="similarity">
    <text evidence="11">Belongs to the ABC transporter superfamily. Macrolide exporter (TC 3.A.1.122) family.</text>
</comment>
<evidence type="ECO:0000256" key="9">
    <source>
        <dbReference type="ARBA" id="ARBA00023136"/>
    </source>
</evidence>
<feature type="transmembrane region" description="Helical" evidence="13">
    <location>
        <begin position="599"/>
        <end position="620"/>
    </location>
</feature>
<feature type="region of interest" description="Disordered" evidence="12">
    <location>
        <begin position="225"/>
        <end position="248"/>
    </location>
</feature>
<organism evidence="15 16">
    <name type="scientific">Curtobacterium subtropicum</name>
    <dbReference type="NCBI Taxonomy" id="3055138"/>
    <lineage>
        <taxon>Bacteria</taxon>
        <taxon>Bacillati</taxon>
        <taxon>Actinomycetota</taxon>
        <taxon>Actinomycetes</taxon>
        <taxon>Micrococcales</taxon>
        <taxon>Microbacteriaceae</taxon>
        <taxon>Curtobacterium</taxon>
    </lineage>
</organism>
<keyword evidence="9 13" id="KW-0472">Membrane</keyword>
<keyword evidence="5 13" id="KW-0812">Transmembrane</keyword>
<dbReference type="InterPro" id="IPR027417">
    <property type="entry name" value="P-loop_NTPase"/>
</dbReference>
<protein>
    <submittedName>
        <fullName evidence="15">ABC transporter ATP-binding protein/permease</fullName>
    </submittedName>
</protein>
<evidence type="ECO:0000256" key="3">
    <source>
        <dbReference type="ARBA" id="ARBA00022475"/>
    </source>
</evidence>
<keyword evidence="6" id="KW-0547">Nucleotide-binding</keyword>
<evidence type="ECO:0000256" key="5">
    <source>
        <dbReference type="ARBA" id="ARBA00022692"/>
    </source>
</evidence>
<keyword evidence="16" id="KW-1185">Reference proteome</keyword>
<dbReference type="InterPro" id="IPR015854">
    <property type="entry name" value="ABC_transpr_LolD-like"/>
</dbReference>
<dbReference type="InterPro" id="IPR003439">
    <property type="entry name" value="ABC_transporter-like_ATP-bd"/>
</dbReference>
<feature type="transmembrane region" description="Helical" evidence="13">
    <location>
        <begin position="565"/>
        <end position="587"/>
    </location>
</feature>
<dbReference type="PANTHER" id="PTHR24220">
    <property type="entry name" value="IMPORT ATP-BINDING PROTEIN"/>
    <property type="match status" value="1"/>
</dbReference>
<comment type="subcellular location">
    <subcellularLocation>
        <location evidence="1">Cell inner membrane</location>
        <topology evidence="1">Multi-pass membrane protein</topology>
    </subcellularLocation>
</comment>
<dbReference type="InterPro" id="IPR017871">
    <property type="entry name" value="ABC_transporter-like_CS"/>
</dbReference>
<dbReference type="Pfam" id="PF12704">
    <property type="entry name" value="MacB_PCD"/>
    <property type="match status" value="1"/>
</dbReference>
<keyword evidence="4" id="KW-0997">Cell inner membrane</keyword>
<evidence type="ECO:0000256" key="11">
    <source>
        <dbReference type="ARBA" id="ARBA00038388"/>
    </source>
</evidence>
<comment type="caution">
    <text evidence="15">The sequence shown here is derived from an EMBL/GenBank/DDBJ whole genome shotgun (WGS) entry which is preliminary data.</text>
</comment>
<dbReference type="InterPro" id="IPR003838">
    <property type="entry name" value="ABC3_permease_C"/>
</dbReference>
<evidence type="ECO:0000259" key="14">
    <source>
        <dbReference type="PROSITE" id="PS50893"/>
    </source>
</evidence>
<dbReference type="InterPro" id="IPR017911">
    <property type="entry name" value="MacB-like_ATP-bd"/>
</dbReference>
<dbReference type="Proteomes" id="UP001235720">
    <property type="component" value="Unassembled WGS sequence"/>
</dbReference>
<dbReference type="CDD" id="cd03255">
    <property type="entry name" value="ABC_MJ0796_LolCDE_FtsE"/>
    <property type="match status" value="1"/>
</dbReference>
<evidence type="ECO:0000256" key="12">
    <source>
        <dbReference type="SAM" id="MobiDB-lite"/>
    </source>
</evidence>
<proteinExistence type="inferred from homology"/>
<evidence type="ECO:0000313" key="15">
    <source>
        <dbReference type="EMBL" id="MDM7888113.1"/>
    </source>
</evidence>
<evidence type="ECO:0000256" key="8">
    <source>
        <dbReference type="ARBA" id="ARBA00022989"/>
    </source>
</evidence>
<keyword evidence="2" id="KW-0813">Transport</keyword>
<evidence type="ECO:0000256" key="4">
    <source>
        <dbReference type="ARBA" id="ARBA00022519"/>
    </source>
</evidence>
<comment type="similarity">
    <text evidence="10">Belongs to the ABC-4 integral membrane protein family.</text>
</comment>
<dbReference type="EMBL" id="JAUCMM010000003">
    <property type="protein sequence ID" value="MDM7888113.1"/>
    <property type="molecule type" value="Genomic_DNA"/>
</dbReference>
<evidence type="ECO:0000256" key="7">
    <source>
        <dbReference type="ARBA" id="ARBA00022840"/>
    </source>
</evidence>
<evidence type="ECO:0000313" key="16">
    <source>
        <dbReference type="Proteomes" id="UP001235720"/>
    </source>
</evidence>
<name>A0ABT7TEU9_9MICO</name>
<keyword evidence="7 15" id="KW-0067">ATP-binding</keyword>
<dbReference type="InterPro" id="IPR003593">
    <property type="entry name" value="AAA+_ATPase"/>
</dbReference>
<evidence type="ECO:0000256" key="6">
    <source>
        <dbReference type="ARBA" id="ARBA00022741"/>
    </source>
</evidence>
<evidence type="ECO:0000256" key="10">
    <source>
        <dbReference type="ARBA" id="ARBA00038076"/>
    </source>
</evidence>
<keyword evidence="8 13" id="KW-1133">Transmembrane helix</keyword>
<sequence>MPDLTLRGIRKQFPGPTPVDALRGVDLTIQQGEFVAVEGQSGGGKSTLLNVIGLLDEPTGGRYCIDDEDMAAASPAAVARRRSAQFAFVFQSFHLLDRRRVLDSVELGLLYRAVPPADRRRAALVALERVGLRHKALQTASRLSGGERQRVAIARALTAGAPVVVADEPTGNLDSANSSAVVDSLRSLHADGATVVLVTHSPEVAAQAERRVRIRDGVVVEDEERQRRIASSARSTSGPPALVGRPSRLRRRDVLRDATASLGSRLGRTSGLVAAVAVGVALAVATFGVSTSASAQVADTFDAHTNRDVSVEWQGDALAAEPGGTRDSIVDRLEDLSGTDAAGIISNHSQHSVQLTPARPVLQSTVYAITPHVPTAGRLAITWAPGHPARLAAGEALIGSGLAAQLEIGPLVGGPQLTVDERSLTIVGVVTSSPRVADVMGSVVVPADDAAALGPVDQVQALVLSRAGAAQQVARQAPLVVDPFAPTSLHVEAPVDPSTVRAQVETAVQSTLLALTGIALLASVAGLTNAMVLSVIERKQEFGLRRALGARPVHVVGLVLTESSLVGAVGGIVGLLAGLAGILVVTVVRHWSPVFDLRLAPVALVGGVVVGALGGAIASVRASRIQPNEALRL</sequence>
<accession>A0ABT7TEU9</accession>
<dbReference type="SMART" id="SM00382">
    <property type="entry name" value="AAA"/>
    <property type="match status" value="1"/>
</dbReference>
<dbReference type="Gene3D" id="3.40.50.300">
    <property type="entry name" value="P-loop containing nucleotide triphosphate hydrolases"/>
    <property type="match status" value="1"/>
</dbReference>
<gene>
    <name evidence="15" type="ORF">QUG98_06580</name>
</gene>